<dbReference type="SUPFAM" id="SSF50939">
    <property type="entry name" value="Sialidases"/>
    <property type="match status" value="1"/>
</dbReference>
<evidence type="ECO:0000259" key="1">
    <source>
        <dbReference type="Pfam" id="PF13088"/>
    </source>
</evidence>
<dbReference type="InterPro" id="IPR036278">
    <property type="entry name" value="Sialidase_sf"/>
</dbReference>
<accession>G5R185</accession>
<dbReference type="EMBL" id="AFCU01000991">
    <property type="protein sequence ID" value="EHC87336.1"/>
    <property type="molecule type" value="Genomic_DNA"/>
</dbReference>
<name>G5R185_SALSE</name>
<feature type="domain" description="Sialidase" evidence="1">
    <location>
        <begin position="2"/>
        <end position="44"/>
    </location>
</feature>
<dbReference type="AlphaFoldDB" id="G5R185"/>
<dbReference type="BioCyc" id="SENT913082:G120J-5373-MONOMER"/>
<protein>
    <recommendedName>
        <fullName evidence="1">Sialidase domain-containing protein</fullName>
    </recommendedName>
</protein>
<evidence type="ECO:0000313" key="2">
    <source>
        <dbReference type="EMBL" id="EHC87336.1"/>
    </source>
</evidence>
<feature type="non-terminal residue" evidence="2">
    <location>
        <position position="1"/>
    </location>
</feature>
<dbReference type="Proteomes" id="UP000005065">
    <property type="component" value="Unassembled WGS sequence"/>
</dbReference>
<dbReference type="CDD" id="cd15482">
    <property type="entry name" value="Sialidase_non-viral"/>
    <property type="match status" value="1"/>
</dbReference>
<dbReference type="Pfam" id="PF13088">
    <property type="entry name" value="BNR_2"/>
    <property type="match status" value="1"/>
</dbReference>
<gene>
    <name evidence="2" type="ORF">LTSESEN_3055</name>
</gene>
<organism evidence="2 3">
    <name type="scientific">Salmonella enterica subsp. enterica serovar Senftenberg str. A4-543</name>
    <dbReference type="NCBI Taxonomy" id="913082"/>
    <lineage>
        <taxon>Bacteria</taxon>
        <taxon>Pseudomonadati</taxon>
        <taxon>Pseudomonadota</taxon>
        <taxon>Gammaproteobacteria</taxon>
        <taxon>Enterobacterales</taxon>
        <taxon>Enterobacteriaceae</taxon>
        <taxon>Salmonella</taxon>
    </lineage>
</organism>
<dbReference type="PANTHER" id="PTHR43752">
    <property type="entry name" value="BNR/ASP-BOX REPEAT FAMILY PROTEIN"/>
    <property type="match status" value="1"/>
</dbReference>
<dbReference type="InterPro" id="IPR011040">
    <property type="entry name" value="Sialidase"/>
</dbReference>
<dbReference type="PANTHER" id="PTHR43752:SF2">
    <property type="entry name" value="BNR_ASP-BOX REPEAT FAMILY PROTEIN"/>
    <property type="match status" value="1"/>
</dbReference>
<reference evidence="2 3" key="1">
    <citation type="journal article" date="2011" name="BMC Genomics">
        <title>Genome sequencing reveals diversification of virulence factor content and possible host adaptation in distinct subpopulations of Salmonella enterica.</title>
        <authorList>
            <person name="den Bakker H.C."/>
            <person name="Moreno Switt A.I."/>
            <person name="Govoni G."/>
            <person name="Cummings C.A."/>
            <person name="Ranieri M.L."/>
            <person name="Degoricija L."/>
            <person name="Hoelzer K."/>
            <person name="Rodriguez-Rivera L.D."/>
            <person name="Brown S."/>
            <person name="Bolchacova E."/>
            <person name="Furtado M.R."/>
            <person name="Wiedmann M."/>
        </authorList>
    </citation>
    <scope>NUCLEOTIDE SEQUENCE [LARGE SCALE GENOMIC DNA]</scope>
    <source>
        <strain evidence="2 3">A4-543</strain>
    </source>
</reference>
<evidence type="ECO:0000313" key="3">
    <source>
        <dbReference type="Proteomes" id="UP000005065"/>
    </source>
</evidence>
<comment type="caution">
    <text evidence="2">The sequence shown here is derived from an EMBL/GenBank/DDBJ whole genome shotgun (WGS) entry which is preliminary data.</text>
</comment>
<proteinExistence type="predicted"/>
<sequence length="61" mass="7030">KRYPLSLIASQDNGESWLPLLDLESDRGEYSYPAIISEGGVVHITYTWNRKNIVYCRLQTV</sequence>